<dbReference type="InterPro" id="IPR045058">
    <property type="entry name" value="GIMA/IAN/Toc"/>
</dbReference>
<evidence type="ECO:0000256" key="4">
    <source>
        <dbReference type="SAM" id="Phobius"/>
    </source>
</evidence>
<accession>A0A9W2Z6P9</accession>
<evidence type="ECO:0000256" key="3">
    <source>
        <dbReference type="ARBA" id="ARBA00023134"/>
    </source>
</evidence>
<dbReference type="PANTHER" id="PTHR10903">
    <property type="entry name" value="GTPASE, IMAP FAMILY MEMBER-RELATED"/>
    <property type="match status" value="1"/>
</dbReference>
<dbReference type="GO" id="GO:0005525">
    <property type="term" value="F:GTP binding"/>
    <property type="evidence" value="ECO:0007669"/>
    <property type="project" value="UniProtKB-KW"/>
</dbReference>
<dbReference type="Proteomes" id="UP001165740">
    <property type="component" value="Chromosome 16"/>
</dbReference>
<dbReference type="Gene3D" id="3.40.50.300">
    <property type="entry name" value="P-loop containing nucleotide triphosphate hydrolases"/>
    <property type="match status" value="1"/>
</dbReference>
<evidence type="ECO:0000256" key="1">
    <source>
        <dbReference type="ARBA" id="ARBA00008535"/>
    </source>
</evidence>
<evidence type="ECO:0000259" key="5">
    <source>
        <dbReference type="Pfam" id="PF04548"/>
    </source>
</evidence>
<dbReference type="InterPro" id="IPR027417">
    <property type="entry name" value="P-loop_NTPase"/>
</dbReference>
<dbReference type="PANTHER" id="PTHR10903:SF184">
    <property type="entry name" value="GTP-BINDING PROTEIN A"/>
    <property type="match status" value="1"/>
</dbReference>
<evidence type="ECO:0000256" key="2">
    <source>
        <dbReference type="ARBA" id="ARBA00022741"/>
    </source>
</evidence>
<protein>
    <submittedName>
        <fullName evidence="7">Uncharacterized protein LOC129923491</fullName>
    </submittedName>
</protein>
<dbReference type="AlphaFoldDB" id="A0A9W2Z6P9"/>
<comment type="similarity">
    <text evidence="1">Belongs to the TRAFAC class TrmE-Era-EngA-EngB-Septin-like GTPase superfamily. AIG1/Toc34/Toc159-like paraseptin GTPase family. IAN subfamily.</text>
</comment>
<keyword evidence="2" id="KW-0547">Nucleotide-binding</keyword>
<gene>
    <name evidence="7" type="primary">LOC129923491</name>
</gene>
<keyword evidence="4" id="KW-0812">Transmembrane</keyword>
<keyword evidence="4" id="KW-1133">Transmembrane helix</keyword>
<dbReference type="Pfam" id="PF04548">
    <property type="entry name" value="AIG1"/>
    <property type="match status" value="1"/>
</dbReference>
<feature type="domain" description="AIG1-type G" evidence="5">
    <location>
        <begin position="23"/>
        <end position="185"/>
    </location>
</feature>
<keyword evidence="6" id="KW-1185">Reference proteome</keyword>
<evidence type="ECO:0000313" key="7">
    <source>
        <dbReference type="RefSeq" id="XP_055870678.1"/>
    </source>
</evidence>
<dbReference type="GeneID" id="129923491"/>
<dbReference type="RefSeq" id="XP_055870678.1">
    <property type="nucleotide sequence ID" value="XM_056014703.1"/>
</dbReference>
<reference evidence="7" key="1">
    <citation type="submission" date="2025-08" db="UniProtKB">
        <authorList>
            <consortium name="RefSeq"/>
        </authorList>
    </citation>
    <scope>IDENTIFICATION</scope>
</reference>
<keyword evidence="4" id="KW-0472">Membrane</keyword>
<evidence type="ECO:0000313" key="6">
    <source>
        <dbReference type="Proteomes" id="UP001165740"/>
    </source>
</evidence>
<proteinExistence type="inferred from homology"/>
<dbReference type="OrthoDB" id="6095869at2759"/>
<feature type="transmembrane region" description="Helical" evidence="4">
    <location>
        <begin position="221"/>
        <end position="239"/>
    </location>
</feature>
<organism evidence="6 7">
    <name type="scientific">Biomphalaria glabrata</name>
    <name type="common">Bloodfluke planorb</name>
    <name type="synonym">Freshwater snail</name>
    <dbReference type="NCBI Taxonomy" id="6526"/>
    <lineage>
        <taxon>Eukaryota</taxon>
        <taxon>Metazoa</taxon>
        <taxon>Spiralia</taxon>
        <taxon>Lophotrochozoa</taxon>
        <taxon>Mollusca</taxon>
        <taxon>Gastropoda</taxon>
        <taxon>Heterobranchia</taxon>
        <taxon>Euthyneura</taxon>
        <taxon>Panpulmonata</taxon>
        <taxon>Hygrophila</taxon>
        <taxon>Lymnaeoidea</taxon>
        <taxon>Planorbidae</taxon>
        <taxon>Biomphalaria</taxon>
    </lineage>
</organism>
<sequence length="270" mass="30731">MPTSGQEKVVLFVGRSGNGITSCVQTIEKINDTDLVVKECPDVGDNDQDLRKDKNEVLLDTAKLIQDLDLKYGGIVALVFVLKYGVRFTKQEKDAVAVVKSVFGDSVFRDRGIIAFTYGDLFDLDCGDTPDNTERFMDWCREQTGDIEKLFQEVNYRCVLFNNKTKDVTENKKLVTLLSNHVLYIRLTQPKYQTLNLRSGESTIVAMNLTNQDTDYARKTWFILLHLLGFILNIFAVLARSIEPRINPQIDINYPSSFKKEDDTNDDCNC</sequence>
<keyword evidence="3" id="KW-0342">GTP-binding</keyword>
<name>A0A9W2Z6P9_BIOGL</name>
<dbReference type="InterPro" id="IPR006703">
    <property type="entry name" value="G_AIG1"/>
</dbReference>